<feature type="domain" description="PvuRts1 I-like SET and RING associated" evidence="1">
    <location>
        <begin position="146"/>
        <end position="282"/>
    </location>
</feature>
<comment type="caution">
    <text evidence="3">The sequence shown here is derived from an EMBL/GenBank/DDBJ whole genome shotgun (WGS) entry which is preliminary data.</text>
</comment>
<evidence type="ECO:0000259" key="2">
    <source>
        <dbReference type="Pfam" id="PF21598"/>
    </source>
</evidence>
<evidence type="ECO:0000313" key="4">
    <source>
        <dbReference type="Proteomes" id="UP000430975"/>
    </source>
</evidence>
<dbReference type="Pfam" id="PF21598">
    <property type="entry name" value="PvuRts1I-like_N"/>
    <property type="match status" value="1"/>
</dbReference>
<sequence>MDKKEYLVRTFSRTKRKDYENYILNAVWQQMNYPLVRPVTQQYVKSGKNEYYLMDLYFPQLNVGVEVDEAYHNNNKEQDIIRTLDISSKLAAVPQTGDFKIFRIDATLSAVELHHRIKEVADEISQLANSMKIHSWDTDVSIKAQIQENGYISIDDYYQFDRIVDFANDVFLKKYRGYQQAAFPIIVDGSHYSAWSPVISTNEMVEHTAWHNTLNDDWTEIKEVNTRNDDKSITVNENEIRCVFAKMRNPFGQMKYRYIGNFQFVSHTEDYIERTYRKIGNHIYIDYERGIVSFDPINTDA</sequence>
<dbReference type="Proteomes" id="UP000430975">
    <property type="component" value="Unassembled WGS sequence"/>
</dbReference>
<dbReference type="RefSeq" id="WP_153864009.1">
    <property type="nucleotide sequence ID" value="NZ_WJQS01000011.1"/>
</dbReference>
<keyword evidence="4" id="KW-1185">Reference proteome</keyword>
<dbReference type="InterPro" id="IPR048797">
    <property type="entry name" value="PvuRts1I-like_N"/>
</dbReference>
<organism evidence="3 4">
    <name type="scientific">Fundicoccus ignavus</name>
    <dbReference type="NCBI Taxonomy" id="2664442"/>
    <lineage>
        <taxon>Bacteria</taxon>
        <taxon>Bacillati</taxon>
        <taxon>Bacillota</taxon>
        <taxon>Bacilli</taxon>
        <taxon>Lactobacillales</taxon>
        <taxon>Aerococcaceae</taxon>
        <taxon>Fundicoccus</taxon>
    </lineage>
</organism>
<reference evidence="3 4" key="1">
    <citation type="submission" date="2019-11" db="EMBL/GenBank/DDBJ databases">
        <title>Characterisation of Fundicoccus ignavus gen. nov. sp. nov., a novel genus of the family Aerococcaceae isolated from bulk tank milk.</title>
        <authorList>
            <person name="Siebert A."/>
            <person name="Huptas C."/>
            <person name="Wenning M."/>
            <person name="Scherer S."/>
            <person name="Doll E.V."/>
        </authorList>
    </citation>
    <scope>NUCLEOTIDE SEQUENCE [LARGE SCALE GENOMIC DNA]</scope>
    <source>
        <strain evidence="3 4">WS4759</strain>
    </source>
</reference>
<name>A0A6I2GPA2_9LACT</name>
<evidence type="ECO:0000259" key="1">
    <source>
        <dbReference type="Pfam" id="PF18491"/>
    </source>
</evidence>
<dbReference type="Pfam" id="PF18491">
    <property type="entry name" value="SRA"/>
    <property type="match status" value="1"/>
</dbReference>
<protein>
    <submittedName>
        <fullName evidence="3">Uncharacterized protein</fullName>
    </submittedName>
</protein>
<dbReference type="InterPro" id="IPR040674">
    <property type="entry name" value="PvuRts1I-like_SRA"/>
</dbReference>
<dbReference type="EMBL" id="WJQS01000011">
    <property type="protein sequence ID" value="MRI86328.1"/>
    <property type="molecule type" value="Genomic_DNA"/>
</dbReference>
<proteinExistence type="predicted"/>
<evidence type="ECO:0000313" key="3">
    <source>
        <dbReference type="EMBL" id="MRI86328.1"/>
    </source>
</evidence>
<accession>A0A6I2GPA2</accession>
<dbReference type="AlphaFoldDB" id="A0A6I2GPA2"/>
<gene>
    <name evidence="3" type="ORF">GIY09_10780</name>
</gene>
<feature type="domain" description="Restriction endonuclease PvuRts1 I-like N-terminal" evidence="2">
    <location>
        <begin position="5"/>
        <end position="129"/>
    </location>
</feature>